<gene>
    <name evidence="1" type="ORF">I7I53_02168</name>
</gene>
<dbReference type="EMBL" id="CP069104">
    <property type="protein sequence ID" value="QSS54578.1"/>
    <property type="molecule type" value="Genomic_DNA"/>
</dbReference>
<dbReference type="VEuPathDB" id="FungiDB:I7I53_02168"/>
<reference evidence="1" key="1">
    <citation type="submission" date="2021-01" db="EMBL/GenBank/DDBJ databases">
        <title>Chromosome-level genome assembly of a human fungal pathogen reveals clustering of transcriptionally co-regulated genes.</title>
        <authorList>
            <person name="Voorhies M."/>
            <person name="Cohen S."/>
            <person name="Shea T.P."/>
            <person name="Petrus S."/>
            <person name="Munoz J.F."/>
            <person name="Poplawski S."/>
            <person name="Goldman W.E."/>
            <person name="Michael T."/>
            <person name="Cuomo C.A."/>
            <person name="Sil A."/>
            <person name="Beyhan S."/>
        </authorList>
    </citation>
    <scope>NUCLEOTIDE SEQUENCE</scope>
    <source>
        <strain evidence="1">H88</strain>
    </source>
</reference>
<dbReference type="AlphaFoldDB" id="A0A8A1LJR2"/>
<sequence length="66" mass="7609">MFVSQITILLRVQLRNHTSIYHGPACSLTFYGCRGSNSWTRFPYPELKYEGNTGYVIEYLLLMGNS</sequence>
<evidence type="ECO:0000313" key="1">
    <source>
        <dbReference type="EMBL" id="QSS54578.1"/>
    </source>
</evidence>
<dbReference type="Proteomes" id="UP000663419">
    <property type="component" value="Chromosome 3"/>
</dbReference>
<accession>A0A8A1LJR2</accession>
<name>A0A8A1LJR2_AJEC8</name>
<proteinExistence type="predicted"/>
<organism evidence="1 2">
    <name type="scientific">Ajellomyces capsulatus (strain H88)</name>
    <name type="common">Darling's disease fungus</name>
    <name type="synonym">Histoplasma capsulatum</name>
    <dbReference type="NCBI Taxonomy" id="544711"/>
    <lineage>
        <taxon>Eukaryota</taxon>
        <taxon>Fungi</taxon>
        <taxon>Dikarya</taxon>
        <taxon>Ascomycota</taxon>
        <taxon>Pezizomycotina</taxon>
        <taxon>Eurotiomycetes</taxon>
        <taxon>Eurotiomycetidae</taxon>
        <taxon>Onygenales</taxon>
        <taxon>Ajellomycetaceae</taxon>
        <taxon>Histoplasma</taxon>
    </lineage>
</organism>
<protein>
    <submittedName>
        <fullName evidence="1">Uncharacterized protein</fullName>
    </submittedName>
</protein>
<evidence type="ECO:0000313" key="2">
    <source>
        <dbReference type="Proteomes" id="UP000663419"/>
    </source>
</evidence>